<dbReference type="GO" id="GO:0003746">
    <property type="term" value="F:translation elongation factor activity"/>
    <property type="evidence" value="ECO:0007669"/>
    <property type="project" value="UniProtKB-KW"/>
</dbReference>
<dbReference type="Proteomes" id="UP001558632">
    <property type="component" value="Unassembled WGS sequence"/>
</dbReference>
<keyword evidence="2" id="KW-1185">Reference proteome</keyword>
<proteinExistence type="predicted"/>
<name>A0ABR3KGB0_TRISP</name>
<organism evidence="1 2">
    <name type="scientific">Trichinella spiralis</name>
    <name type="common">Trichina worm</name>
    <dbReference type="NCBI Taxonomy" id="6334"/>
    <lineage>
        <taxon>Eukaryota</taxon>
        <taxon>Metazoa</taxon>
        <taxon>Ecdysozoa</taxon>
        <taxon>Nematoda</taxon>
        <taxon>Enoplea</taxon>
        <taxon>Dorylaimia</taxon>
        <taxon>Trichinellida</taxon>
        <taxon>Trichinellidae</taxon>
        <taxon>Trichinella</taxon>
    </lineage>
</organism>
<gene>
    <name evidence="1" type="ORF">TSPI_04197</name>
</gene>
<reference evidence="1 2" key="1">
    <citation type="submission" date="2024-07" db="EMBL/GenBank/DDBJ databases">
        <title>Enhanced genomic and transcriptomic resources for Trichinella pseudospiralis and T. spiralis underpin the discovery of pronounced molecular differences between stages and species.</title>
        <authorList>
            <person name="Pasi K.K."/>
            <person name="La Rosa G."/>
            <person name="Gomez-Morales M.A."/>
            <person name="Tosini F."/>
            <person name="Sumanam S."/>
            <person name="Young N.D."/>
            <person name="Chang B.C."/>
            <person name="Robin G.B."/>
        </authorList>
    </citation>
    <scope>NUCLEOTIDE SEQUENCE [LARGE SCALE GENOMIC DNA]</scope>
    <source>
        <strain evidence="1">ISS534</strain>
    </source>
</reference>
<keyword evidence="1" id="KW-0648">Protein biosynthesis</keyword>
<dbReference type="EMBL" id="JBEUSY010000377">
    <property type="protein sequence ID" value="KAL1235257.1"/>
    <property type="molecule type" value="Genomic_DNA"/>
</dbReference>
<sequence>MEGMIMSMSASLAEKCKISNFKYKSLNDLNAQFIYDLYCAVCVPAMEYDPVLPQFAVPSVLLTSIIECISENFISFDLQEIFTANDLLSHKAQAWFAVLKLFDREAVAKVEIPSAKDDKDLQVPKKIAPSRTAPKPRSVIYSPRLQYLRQKRMRDYRRKNVAALKSDKHRLLSDLKAIPELSICKKLLLDSAVKRRHYLNSLKRARISCQNIQWRQRHLKAQVVRMKANLENKLHKKQLLINDFKDKISRKLLNEMDLIEEKDFTI</sequence>
<comment type="caution">
    <text evidence="1">The sequence shown here is derived from an EMBL/GenBank/DDBJ whole genome shotgun (WGS) entry which is preliminary data.</text>
</comment>
<accession>A0ABR3KGB0</accession>
<evidence type="ECO:0000313" key="2">
    <source>
        <dbReference type="Proteomes" id="UP001558632"/>
    </source>
</evidence>
<evidence type="ECO:0000313" key="1">
    <source>
        <dbReference type="EMBL" id="KAL1235257.1"/>
    </source>
</evidence>
<keyword evidence="1" id="KW-0251">Elongation factor</keyword>
<protein>
    <submittedName>
        <fullName evidence="1">Elongation factor</fullName>
    </submittedName>
</protein>